<feature type="domain" description="Porphobilinogen deaminase N-terminal" evidence="9">
    <location>
        <begin position="4"/>
        <end position="212"/>
    </location>
</feature>
<keyword evidence="5 8" id="KW-0808">Transferase</keyword>
<evidence type="ECO:0000256" key="7">
    <source>
        <dbReference type="ARBA" id="ARBA00048169"/>
    </source>
</evidence>
<sequence length="309" mass="33920">MRTVIIGTRRSDLAVTQTEWVMESLQEHIPASWEMQQEKIVTRGDQILNVTLSKVGGKGLFVKEIEQALLDGRIDLAVHSMKDLPGEMPEGLTMGAVTLREDPRDCLISRTGATLNELPENAWIGTSSLRRQAQILAYRPDLRVKPVRGNLNTRFKKLMEGQFDAIVLAASGIARMGWQDRVTEIISDRVMLPAVGQGALAVQCRADDDEMLEVLQGMNHRETEMAVQAERTFLHAFEGGCHLPIAGYATVKGDRIQLRGLVADPGGQPVLSGSSEGAEGVRLGRLLSNDLMDQGARELLDSVREGIQS</sequence>
<evidence type="ECO:0000256" key="3">
    <source>
        <dbReference type="ARBA" id="ARBA00005638"/>
    </source>
</evidence>
<comment type="catalytic activity">
    <reaction evidence="7 8">
        <text>4 porphobilinogen + H2O = hydroxymethylbilane + 4 NH4(+)</text>
        <dbReference type="Rhea" id="RHEA:13185"/>
        <dbReference type="ChEBI" id="CHEBI:15377"/>
        <dbReference type="ChEBI" id="CHEBI:28938"/>
        <dbReference type="ChEBI" id="CHEBI:57845"/>
        <dbReference type="ChEBI" id="CHEBI:58126"/>
        <dbReference type="EC" id="2.5.1.61"/>
    </reaction>
</comment>
<comment type="subunit">
    <text evidence="4 8">Monomer.</text>
</comment>
<dbReference type="Proteomes" id="UP000215459">
    <property type="component" value="Unassembled WGS sequence"/>
</dbReference>
<dbReference type="OrthoDB" id="9810298at2"/>
<dbReference type="EC" id="2.5.1.61" evidence="8"/>
<feature type="domain" description="Porphobilinogen deaminase C-terminal" evidence="10">
    <location>
        <begin position="226"/>
        <end position="291"/>
    </location>
</feature>
<dbReference type="SUPFAM" id="SSF54782">
    <property type="entry name" value="Porphobilinogen deaminase (hydroxymethylbilane synthase), C-terminal domain"/>
    <property type="match status" value="1"/>
</dbReference>
<dbReference type="PANTHER" id="PTHR11557:SF0">
    <property type="entry name" value="PORPHOBILINOGEN DEAMINASE"/>
    <property type="match status" value="1"/>
</dbReference>
<evidence type="ECO:0000256" key="4">
    <source>
        <dbReference type="ARBA" id="ARBA00011245"/>
    </source>
</evidence>
<comment type="similarity">
    <text evidence="3 8">Belongs to the HMBS family.</text>
</comment>
<evidence type="ECO:0000256" key="2">
    <source>
        <dbReference type="ARBA" id="ARBA00004735"/>
    </source>
</evidence>
<organism evidence="11 12">
    <name type="scientific">Paludifilum halophilum</name>
    <dbReference type="NCBI Taxonomy" id="1642702"/>
    <lineage>
        <taxon>Bacteria</taxon>
        <taxon>Bacillati</taxon>
        <taxon>Bacillota</taxon>
        <taxon>Bacilli</taxon>
        <taxon>Bacillales</taxon>
        <taxon>Thermoactinomycetaceae</taxon>
        <taxon>Paludifilum</taxon>
    </lineage>
</organism>
<evidence type="ECO:0000256" key="6">
    <source>
        <dbReference type="ARBA" id="ARBA00023244"/>
    </source>
</evidence>
<comment type="miscellaneous">
    <text evidence="8">The porphobilinogen subunits are added to the dipyrromethane group.</text>
</comment>
<dbReference type="EMBL" id="NOWF01000003">
    <property type="protein sequence ID" value="OYD08279.1"/>
    <property type="molecule type" value="Genomic_DNA"/>
</dbReference>
<dbReference type="GO" id="GO:0006782">
    <property type="term" value="P:protoporphyrinogen IX biosynthetic process"/>
    <property type="evidence" value="ECO:0007669"/>
    <property type="project" value="UniProtKB-UniRule"/>
</dbReference>
<evidence type="ECO:0000256" key="1">
    <source>
        <dbReference type="ARBA" id="ARBA00002869"/>
    </source>
</evidence>
<dbReference type="PANTHER" id="PTHR11557">
    <property type="entry name" value="PORPHOBILINOGEN DEAMINASE"/>
    <property type="match status" value="1"/>
</dbReference>
<dbReference type="AlphaFoldDB" id="A0A235B8G4"/>
<evidence type="ECO:0000259" key="9">
    <source>
        <dbReference type="Pfam" id="PF01379"/>
    </source>
</evidence>
<dbReference type="PRINTS" id="PR00151">
    <property type="entry name" value="PORPHBDMNASE"/>
</dbReference>
<dbReference type="FunFam" id="3.40.190.10:FF:000004">
    <property type="entry name" value="Porphobilinogen deaminase"/>
    <property type="match status" value="1"/>
</dbReference>
<dbReference type="HAMAP" id="MF_00260">
    <property type="entry name" value="Porphobil_deam"/>
    <property type="match status" value="1"/>
</dbReference>
<dbReference type="Gene3D" id="3.40.190.10">
    <property type="entry name" value="Periplasmic binding protein-like II"/>
    <property type="match status" value="2"/>
</dbReference>
<comment type="pathway">
    <text evidence="2">Porphyrin-containing compound metabolism; protoporphyrin-IX biosynthesis; coproporphyrinogen-III from 5-aminolevulinate: step 2/4.</text>
</comment>
<name>A0A235B8G4_9BACL</name>
<dbReference type="InterPro" id="IPR036803">
    <property type="entry name" value="Porphobilinogen_deaminase_C_sf"/>
</dbReference>
<comment type="function">
    <text evidence="1 8">Tetrapolymerization of the monopyrrole PBG into the hydroxymethylbilane pre-uroporphyrinogen in several discrete steps.</text>
</comment>
<comment type="cofactor">
    <cofactor evidence="8">
        <name>dipyrromethane</name>
        <dbReference type="ChEBI" id="CHEBI:60342"/>
    </cofactor>
    <text evidence="8">Binds 1 dipyrromethane group covalently.</text>
</comment>
<keyword evidence="6 8" id="KW-0627">Porphyrin biosynthesis</keyword>
<dbReference type="CDD" id="cd13646">
    <property type="entry name" value="PBP2_EcHMBS_like"/>
    <property type="match status" value="1"/>
</dbReference>
<evidence type="ECO:0000256" key="5">
    <source>
        <dbReference type="ARBA" id="ARBA00022679"/>
    </source>
</evidence>
<evidence type="ECO:0000256" key="8">
    <source>
        <dbReference type="HAMAP-Rule" id="MF_00260"/>
    </source>
</evidence>
<dbReference type="FunFam" id="3.40.190.10:FF:000005">
    <property type="entry name" value="Porphobilinogen deaminase"/>
    <property type="match status" value="1"/>
</dbReference>
<evidence type="ECO:0000313" key="12">
    <source>
        <dbReference type="Proteomes" id="UP000215459"/>
    </source>
</evidence>
<dbReference type="NCBIfam" id="TIGR00212">
    <property type="entry name" value="hemC"/>
    <property type="match status" value="1"/>
</dbReference>
<reference evidence="11 12" key="1">
    <citation type="submission" date="2017-07" db="EMBL/GenBank/DDBJ databases">
        <title>The genome sequence of Paludifilum halophilum highlights mechanisms for microbial adaptation to high salt environemnts.</title>
        <authorList>
            <person name="Belbahri L."/>
        </authorList>
    </citation>
    <scope>NUCLEOTIDE SEQUENCE [LARGE SCALE GENOMIC DNA]</scope>
    <source>
        <strain evidence="11 12">DSM 102817</strain>
    </source>
</reference>
<evidence type="ECO:0000259" key="10">
    <source>
        <dbReference type="Pfam" id="PF03900"/>
    </source>
</evidence>
<dbReference type="PIRSF" id="PIRSF001438">
    <property type="entry name" value="4pyrrol_synth_OHMeBilane_synth"/>
    <property type="match status" value="1"/>
</dbReference>
<dbReference type="InterPro" id="IPR000860">
    <property type="entry name" value="HemC"/>
</dbReference>
<comment type="caution">
    <text evidence="11">The sequence shown here is derived from an EMBL/GenBank/DDBJ whole genome shotgun (WGS) entry which is preliminary data.</text>
</comment>
<dbReference type="GO" id="GO:0005737">
    <property type="term" value="C:cytoplasm"/>
    <property type="evidence" value="ECO:0007669"/>
    <property type="project" value="UniProtKB-UniRule"/>
</dbReference>
<protein>
    <recommendedName>
        <fullName evidence="8">Porphobilinogen deaminase</fullName>
        <shortName evidence="8">PBG</shortName>
        <ecNumber evidence="8">2.5.1.61</ecNumber>
    </recommendedName>
    <alternativeName>
        <fullName evidence="8">Hydroxymethylbilane synthase</fullName>
        <shortName evidence="8">HMBS</shortName>
    </alternativeName>
    <alternativeName>
        <fullName evidence="8">Pre-uroporphyrinogen synthase</fullName>
    </alternativeName>
</protein>
<evidence type="ECO:0000313" key="11">
    <source>
        <dbReference type="EMBL" id="OYD08279.1"/>
    </source>
</evidence>
<dbReference type="SUPFAM" id="SSF53850">
    <property type="entry name" value="Periplasmic binding protein-like II"/>
    <property type="match status" value="1"/>
</dbReference>
<dbReference type="Pfam" id="PF03900">
    <property type="entry name" value="Porphobil_deamC"/>
    <property type="match status" value="1"/>
</dbReference>
<gene>
    <name evidence="8" type="primary">hemC</name>
    <name evidence="11" type="ORF">CHM34_05350</name>
</gene>
<dbReference type="Pfam" id="PF01379">
    <property type="entry name" value="Porphobil_deam"/>
    <property type="match status" value="1"/>
</dbReference>
<accession>A0A235B8G4</accession>
<dbReference type="InterPro" id="IPR022418">
    <property type="entry name" value="Porphobilinogen_deaminase_C"/>
</dbReference>
<keyword evidence="12" id="KW-1185">Reference proteome</keyword>
<dbReference type="RefSeq" id="WP_094263584.1">
    <property type="nucleotide sequence ID" value="NZ_NOWF01000003.1"/>
</dbReference>
<dbReference type="GO" id="GO:0004418">
    <property type="term" value="F:hydroxymethylbilane synthase activity"/>
    <property type="evidence" value="ECO:0007669"/>
    <property type="project" value="UniProtKB-UniRule"/>
</dbReference>
<dbReference type="InterPro" id="IPR022417">
    <property type="entry name" value="Porphobilin_deaminase_N"/>
</dbReference>
<feature type="modified residue" description="S-(dipyrrolylmethanemethyl)cysteine" evidence="8">
    <location>
        <position position="241"/>
    </location>
</feature>
<dbReference type="Gene3D" id="3.30.160.40">
    <property type="entry name" value="Porphobilinogen deaminase, C-terminal domain"/>
    <property type="match status" value="1"/>
</dbReference>
<proteinExistence type="inferred from homology"/>